<dbReference type="Pfam" id="PF14238">
    <property type="entry name" value="DUF4340"/>
    <property type="match status" value="1"/>
</dbReference>
<evidence type="ECO:0000313" key="3">
    <source>
        <dbReference type="EMBL" id="CAL1238868.1"/>
    </source>
</evidence>
<evidence type="ECO:0000259" key="2">
    <source>
        <dbReference type="Pfam" id="PF14238"/>
    </source>
</evidence>
<sequence>MRSRIILNLALLVVVAILGALAFFEPFKKKPESIPIATVDENALTTLTLKNKDTITFEKKDGHWRLVAPFAAPANDTRVRQLIDIAKANSDARYPLKPEDRAKFGLDKPKASLVLGSTTLVFGDSDPINMRRYVEVGDTLHLVNDDFFHHLTAAATDYVDKKLLPENAKVKEIVIPGLKAVLGPDGKWTREPPGDGKPDLGELATLWSTARAIEVKRLEKPAQGDPVRIGLAEGGPVEFVIVQREPDVILARPALGLTYELTGDTARQLLNLPKAAPPAPPPGNAPQPPENGDDEGNGAAEDDKDDGPEDDSSADEKGSSNTATPAAGQEGGQGSPARDE</sequence>
<keyword evidence="4" id="KW-1185">Reference proteome</keyword>
<accession>A0ABM9NE41</accession>
<dbReference type="Proteomes" id="UP001497493">
    <property type="component" value="Chromosome"/>
</dbReference>
<evidence type="ECO:0000313" key="4">
    <source>
        <dbReference type="Proteomes" id="UP001497493"/>
    </source>
</evidence>
<reference evidence="3 4" key="1">
    <citation type="submission" date="2024-04" db="EMBL/GenBank/DDBJ databases">
        <authorList>
            <person name="Cremers G."/>
        </authorList>
    </citation>
    <scope>NUCLEOTIDE SEQUENCE [LARGE SCALE GENOMIC DNA]</scope>
    <source>
        <strain evidence="3">MeCH1-AG</strain>
    </source>
</reference>
<name>A0ABM9NE41_9GAMM</name>
<dbReference type="RefSeq" id="WP_348758476.1">
    <property type="nucleotide sequence ID" value="NZ_OZ026884.1"/>
</dbReference>
<proteinExistence type="predicted"/>
<protein>
    <recommendedName>
        <fullName evidence="2">DUF4340 domain-containing protein</fullName>
    </recommendedName>
</protein>
<feature type="domain" description="DUF4340" evidence="2">
    <location>
        <begin position="64"/>
        <end position="174"/>
    </location>
</feature>
<dbReference type="EMBL" id="OZ026884">
    <property type="protein sequence ID" value="CAL1238868.1"/>
    <property type="molecule type" value="Genomic_DNA"/>
</dbReference>
<feature type="region of interest" description="Disordered" evidence="1">
    <location>
        <begin position="272"/>
        <end position="340"/>
    </location>
</feature>
<organism evidence="3 4">
    <name type="scientific">Candidatus Methylocalor cossyra</name>
    <dbReference type="NCBI Taxonomy" id="3108543"/>
    <lineage>
        <taxon>Bacteria</taxon>
        <taxon>Pseudomonadati</taxon>
        <taxon>Pseudomonadota</taxon>
        <taxon>Gammaproteobacteria</taxon>
        <taxon>Methylococcales</taxon>
        <taxon>Methylococcaceae</taxon>
        <taxon>Candidatus Methylocalor</taxon>
    </lineage>
</organism>
<feature type="compositionally biased region" description="Pro residues" evidence="1">
    <location>
        <begin position="275"/>
        <end position="289"/>
    </location>
</feature>
<dbReference type="InterPro" id="IPR025641">
    <property type="entry name" value="DUF4340"/>
</dbReference>
<evidence type="ECO:0000256" key="1">
    <source>
        <dbReference type="SAM" id="MobiDB-lite"/>
    </source>
</evidence>
<gene>
    <name evidence="3" type="ORF">MECH1_V1_0087</name>
</gene>
<feature type="compositionally biased region" description="Acidic residues" evidence="1">
    <location>
        <begin position="291"/>
        <end position="313"/>
    </location>
</feature>